<evidence type="ECO:0000256" key="4">
    <source>
        <dbReference type="ARBA" id="ARBA00022452"/>
    </source>
</evidence>
<feature type="chain" id="PRO_5047430889" evidence="8">
    <location>
        <begin position="20"/>
        <end position="442"/>
    </location>
</feature>
<keyword evidence="4" id="KW-1134">Transmembrane beta strand</keyword>
<accession>A0ABY8L2P5</accession>
<dbReference type="InterPro" id="IPR003423">
    <property type="entry name" value="OMP_efflux"/>
</dbReference>
<gene>
    <name evidence="9" type="ORF">P8625_10185</name>
</gene>
<keyword evidence="8" id="KW-0732">Signal</keyword>
<evidence type="ECO:0000256" key="2">
    <source>
        <dbReference type="ARBA" id="ARBA00007613"/>
    </source>
</evidence>
<proteinExistence type="inferred from homology"/>
<dbReference type="Pfam" id="PF02321">
    <property type="entry name" value="OEP"/>
    <property type="match status" value="2"/>
</dbReference>
<feature type="signal peptide" evidence="8">
    <location>
        <begin position="1"/>
        <end position="19"/>
    </location>
</feature>
<evidence type="ECO:0000256" key="5">
    <source>
        <dbReference type="ARBA" id="ARBA00022692"/>
    </source>
</evidence>
<dbReference type="Gene3D" id="1.20.1600.10">
    <property type="entry name" value="Outer membrane efflux proteins (OEP)"/>
    <property type="match status" value="1"/>
</dbReference>
<keyword evidence="5" id="KW-0812">Transmembrane</keyword>
<keyword evidence="3" id="KW-0813">Transport</keyword>
<evidence type="ECO:0000256" key="1">
    <source>
        <dbReference type="ARBA" id="ARBA00004442"/>
    </source>
</evidence>
<comment type="subcellular location">
    <subcellularLocation>
        <location evidence="1">Cell outer membrane</location>
    </subcellularLocation>
</comment>
<evidence type="ECO:0000313" key="9">
    <source>
        <dbReference type="EMBL" id="WGH74473.1"/>
    </source>
</evidence>
<dbReference type="Proteomes" id="UP001232001">
    <property type="component" value="Chromosome"/>
</dbReference>
<evidence type="ECO:0000256" key="6">
    <source>
        <dbReference type="ARBA" id="ARBA00023136"/>
    </source>
</evidence>
<dbReference type="PANTHER" id="PTHR30026">
    <property type="entry name" value="OUTER MEMBRANE PROTEIN TOLC"/>
    <property type="match status" value="1"/>
</dbReference>
<evidence type="ECO:0000313" key="10">
    <source>
        <dbReference type="Proteomes" id="UP001232001"/>
    </source>
</evidence>
<keyword evidence="10" id="KW-1185">Reference proteome</keyword>
<keyword evidence="6" id="KW-0472">Membrane</keyword>
<evidence type="ECO:0000256" key="8">
    <source>
        <dbReference type="SAM" id="SignalP"/>
    </source>
</evidence>
<dbReference type="RefSeq" id="WP_279650353.1">
    <property type="nucleotide sequence ID" value="NZ_CP122539.1"/>
</dbReference>
<name>A0ABY8L2P5_9FLAO</name>
<dbReference type="InterPro" id="IPR051906">
    <property type="entry name" value="TolC-like"/>
</dbReference>
<comment type="similarity">
    <text evidence="2">Belongs to the outer membrane factor (OMF) (TC 1.B.17) family.</text>
</comment>
<protein>
    <submittedName>
        <fullName evidence="9">TolC family protein</fullName>
    </submittedName>
</protein>
<dbReference type="PANTHER" id="PTHR30026:SF20">
    <property type="entry name" value="OUTER MEMBRANE PROTEIN TOLC"/>
    <property type="match status" value="1"/>
</dbReference>
<sequence>MKTKIALFTAIFMSLAVFSQKKWTLKECVNYALKNNITVKQNRLNIEVAEADVKSNKANFLPSLSGSTSGNLSTGSTFDPVSQNRTENTTLFGGAVGVNAGYTIFNGFRNLNQKRQALLGVEGSKLDLAKVENDISLNVVNEYLNVLFAKENLEVARVQAEISKKQINRAKAQFEGGAIPKGDLLNVESTAASDIQNVVLQENTLSIALLRLSQLLQISSEGFDVAAIEVGSPSAALLYENSNMVYEKAVSAWPEIEKAKLDIQNAKLEVEIAKSGYYPSIDASLGANTNYRYFIDPSIPTGKLLEQLDGNLGFSLGLRVNIPIFSGFRNDANVERSIVNNSISELRLQNQKLQLQQEIERAFLDAKAAAKTYEAAQISLEAQKEAFKNAQVSYDYGSMTQFDFDQVRNRLVNAEGAMIRAKYDYVFKTKVLKFYYGESIVD</sequence>
<evidence type="ECO:0000256" key="7">
    <source>
        <dbReference type="ARBA" id="ARBA00023237"/>
    </source>
</evidence>
<reference evidence="9 10" key="1">
    <citation type="submission" date="2023-04" db="EMBL/GenBank/DDBJ databases">
        <title>Tenacibaculum tangerinum sp. nov., isolated from sea tidal flat of South Korea.</title>
        <authorList>
            <person name="Lee S.H."/>
            <person name="Kim J.-J."/>
        </authorList>
    </citation>
    <scope>NUCLEOTIDE SEQUENCE [LARGE SCALE GENOMIC DNA]</scope>
    <source>
        <strain evidence="9 10">GRR-S3-23</strain>
    </source>
</reference>
<dbReference type="SUPFAM" id="SSF56954">
    <property type="entry name" value="Outer membrane efflux proteins (OEP)"/>
    <property type="match status" value="1"/>
</dbReference>
<keyword evidence="7" id="KW-0998">Cell outer membrane</keyword>
<evidence type="ECO:0000256" key="3">
    <source>
        <dbReference type="ARBA" id="ARBA00022448"/>
    </source>
</evidence>
<organism evidence="9 10">
    <name type="scientific">Tenacibaculum tangerinum</name>
    <dbReference type="NCBI Taxonomy" id="3038772"/>
    <lineage>
        <taxon>Bacteria</taxon>
        <taxon>Pseudomonadati</taxon>
        <taxon>Bacteroidota</taxon>
        <taxon>Flavobacteriia</taxon>
        <taxon>Flavobacteriales</taxon>
        <taxon>Flavobacteriaceae</taxon>
        <taxon>Tenacibaculum</taxon>
    </lineage>
</organism>
<dbReference type="EMBL" id="CP122539">
    <property type="protein sequence ID" value="WGH74473.1"/>
    <property type="molecule type" value="Genomic_DNA"/>
</dbReference>